<dbReference type="GO" id="GO:0046872">
    <property type="term" value="F:metal ion binding"/>
    <property type="evidence" value="ECO:0007669"/>
    <property type="project" value="UniProtKB-KW"/>
</dbReference>
<evidence type="ECO:0000256" key="2">
    <source>
        <dbReference type="SAM" id="MobiDB-lite"/>
    </source>
</evidence>
<keyword evidence="1" id="KW-0460">Magnesium</keyword>
<sequence length="424" mass="45701">MPLFPRSRHQQGLSYGHLLCAAAGFGLLMYMSMSGVTYRIQPASLPAGRNVLLPGSIGATHRAAVDRGAQATDLGGSVPSDRGAGLGETDARVGKGGDPLREKAIRARAKAAILGAFVADAASMGLHWIYDTDTIRSLLRRNDRIGKPEFFEPPSCPFYHYESGRLSPYGDEALPVLESMAEQGRLDPQHLLQRLYDSFKTYRSNGGRLNRASIDMMRNVEAGKAFPAAGANNNEAHATVKVPIVVGRYAGLAEMKDRMLDAVRTHQNNEDAETAGLAAALLLERVVLGDSLAAALTWASGSAAFPAAARPWLSKALQSRFEDSVAAVESFGQTCHLPDSFESTMFIANHSQNYAQAVRDNIMAGGDCCGRSHLLAALFAAQGGLESIPKDWKDKTTMYNDLEPLVDDLLERRSDHPSVKTAQT</sequence>
<dbReference type="Pfam" id="PF03747">
    <property type="entry name" value="ADP_ribosyl_GH"/>
    <property type="match status" value="1"/>
</dbReference>
<dbReference type="EMBL" id="CAJHUC010000596">
    <property type="protein sequence ID" value="CAD7697042.1"/>
    <property type="molecule type" value="Genomic_DNA"/>
</dbReference>
<dbReference type="OrthoDB" id="547734at2759"/>
<organism evidence="4 5">
    <name type="scientific">Ostreobium quekettii</name>
    <dbReference type="NCBI Taxonomy" id="121088"/>
    <lineage>
        <taxon>Eukaryota</taxon>
        <taxon>Viridiplantae</taxon>
        <taxon>Chlorophyta</taxon>
        <taxon>core chlorophytes</taxon>
        <taxon>Ulvophyceae</taxon>
        <taxon>TCBD clade</taxon>
        <taxon>Bryopsidales</taxon>
        <taxon>Ostreobineae</taxon>
        <taxon>Ostreobiaceae</taxon>
        <taxon>Ostreobium</taxon>
    </lineage>
</organism>
<dbReference type="PANTHER" id="PTHR16222">
    <property type="entry name" value="ADP-RIBOSYLGLYCOHYDROLASE"/>
    <property type="match status" value="1"/>
</dbReference>
<accession>A0A8S1J0M4</accession>
<gene>
    <name evidence="4" type="ORF">OSTQU699_LOCUS2403</name>
</gene>
<evidence type="ECO:0008006" key="6">
    <source>
        <dbReference type="Google" id="ProtNLM"/>
    </source>
</evidence>
<dbReference type="Proteomes" id="UP000708148">
    <property type="component" value="Unassembled WGS sequence"/>
</dbReference>
<reference evidence="4" key="1">
    <citation type="submission" date="2020-12" db="EMBL/GenBank/DDBJ databases">
        <authorList>
            <person name="Iha C."/>
        </authorList>
    </citation>
    <scope>NUCLEOTIDE SEQUENCE</scope>
</reference>
<keyword evidence="5" id="KW-1185">Reference proteome</keyword>
<dbReference type="InterPro" id="IPR036705">
    <property type="entry name" value="Ribosyl_crysJ1_sf"/>
</dbReference>
<evidence type="ECO:0000256" key="1">
    <source>
        <dbReference type="PIRSR" id="PIRSR605502-1"/>
    </source>
</evidence>
<evidence type="ECO:0000256" key="3">
    <source>
        <dbReference type="SAM" id="Phobius"/>
    </source>
</evidence>
<keyword evidence="1" id="KW-0479">Metal-binding</keyword>
<dbReference type="AlphaFoldDB" id="A0A8S1J0M4"/>
<protein>
    <recommendedName>
        <fullName evidence="6">ADP-ribosylation/Crystallin J1</fullName>
    </recommendedName>
</protein>
<feature type="region of interest" description="Disordered" evidence="2">
    <location>
        <begin position="69"/>
        <end position="97"/>
    </location>
</feature>
<comment type="caution">
    <text evidence="4">The sequence shown here is derived from an EMBL/GenBank/DDBJ whole genome shotgun (WGS) entry which is preliminary data.</text>
</comment>
<dbReference type="InterPro" id="IPR050792">
    <property type="entry name" value="ADP-ribosylglycohydrolase"/>
</dbReference>
<evidence type="ECO:0000313" key="4">
    <source>
        <dbReference type="EMBL" id="CAD7697042.1"/>
    </source>
</evidence>
<feature type="binding site" evidence="1">
    <location>
        <position position="367"/>
    </location>
    <ligand>
        <name>Mg(2+)</name>
        <dbReference type="ChEBI" id="CHEBI:18420"/>
        <label>1</label>
    </ligand>
</feature>
<keyword evidence="3" id="KW-1133">Transmembrane helix</keyword>
<keyword evidence="3" id="KW-0472">Membrane</keyword>
<dbReference type="SUPFAM" id="SSF101478">
    <property type="entry name" value="ADP-ribosylglycohydrolase"/>
    <property type="match status" value="1"/>
</dbReference>
<dbReference type="InterPro" id="IPR005502">
    <property type="entry name" value="Ribosyl_crysJ1"/>
</dbReference>
<feature type="transmembrane region" description="Helical" evidence="3">
    <location>
        <begin position="12"/>
        <end position="31"/>
    </location>
</feature>
<name>A0A8S1J0M4_9CHLO</name>
<keyword evidence="3" id="KW-0812">Transmembrane</keyword>
<dbReference type="Gene3D" id="1.10.4080.10">
    <property type="entry name" value="ADP-ribosylation/Crystallin J1"/>
    <property type="match status" value="1"/>
</dbReference>
<evidence type="ECO:0000313" key="5">
    <source>
        <dbReference type="Proteomes" id="UP000708148"/>
    </source>
</evidence>
<proteinExistence type="predicted"/>
<comment type="cofactor">
    <cofactor evidence="1">
        <name>Mg(2+)</name>
        <dbReference type="ChEBI" id="CHEBI:18420"/>
    </cofactor>
    <text evidence="1">Binds 2 magnesium ions per subunit.</text>
</comment>
<dbReference type="PANTHER" id="PTHR16222:SF17">
    <property type="entry name" value="SELENOPROTEIN J"/>
    <property type="match status" value="1"/>
</dbReference>
<feature type="binding site" evidence="1">
    <location>
        <position position="167"/>
    </location>
    <ligand>
        <name>Mg(2+)</name>
        <dbReference type="ChEBI" id="CHEBI:18420"/>
        <label>1</label>
    </ligand>
</feature>